<dbReference type="EMBL" id="AAQJ02000001">
    <property type="protein sequence ID" value="EDP45891.1"/>
    <property type="molecule type" value="Genomic_DNA"/>
</dbReference>
<evidence type="ECO:0000259" key="7">
    <source>
        <dbReference type="Pfam" id="PF25967"/>
    </source>
</evidence>
<organism evidence="8 9">
    <name type="scientific">Rickettsiella grylli</name>
    <dbReference type="NCBI Taxonomy" id="59196"/>
    <lineage>
        <taxon>Bacteria</taxon>
        <taxon>Pseudomonadati</taxon>
        <taxon>Pseudomonadota</taxon>
        <taxon>Gammaproteobacteria</taxon>
        <taxon>Legionellales</taxon>
        <taxon>Coxiellaceae</taxon>
        <taxon>Rickettsiella</taxon>
    </lineage>
</organism>
<dbReference type="Pfam" id="PF25967">
    <property type="entry name" value="RND-MFP_C"/>
    <property type="match status" value="1"/>
</dbReference>
<dbReference type="GO" id="GO:0015562">
    <property type="term" value="F:efflux transmembrane transporter activity"/>
    <property type="evidence" value="ECO:0007669"/>
    <property type="project" value="TreeGrafter"/>
</dbReference>
<dbReference type="Gene3D" id="1.10.287.470">
    <property type="entry name" value="Helix hairpin bin"/>
    <property type="match status" value="1"/>
</dbReference>
<feature type="transmembrane region" description="Helical" evidence="4">
    <location>
        <begin position="12"/>
        <end position="32"/>
    </location>
</feature>
<dbReference type="Gene3D" id="2.40.30.170">
    <property type="match status" value="1"/>
</dbReference>
<dbReference type="InterPro" id="IPR058792">
    <property type="entry name" value="Beta-barrel_RND_2"/>
</dbReference>
<evidence type="ECO:0000256" key="4">
    <source>
        <dbReference type="SAM" id="Phobius"/>
    </source>
</evidence>
<feature type="domain" description="CusB-like beta-barrel" evidence="6">
    <location>
        <begin position="213"/>
        <end position="281"/>
    </location>
</feature>
<protein>
    <submittedName>
        <fullName evidence="8">Efflux transporter, RND family, MFP subunit</fullName>
    </submittedName>
</protein>
<keyword evidence="4" id="KW-0472">Membrane</keyword>
<dbReference type="SUPFAM" id="SSF111369">
    <property type="entry name" value="HlyD-like secretion proteins"/>
    <property type="match status" value="1"/>
</dbReference>
<dbReference type="InterPro" id="IPR006143">
    <property type="entry name" value="RND_pump_MFP"/>
</dbReference>
<dbReference type="Gene3D" id="2.40.50.100">
    <property type="match status" value="1"/>
</dbReference>
<dbReference type="FunFam" id="2.40.30.170:FF:000010">
    <property type="entry name" value="Efflux RND transporter periplasmic adaptor subunit"/>
    <property type="match status" value="1"/>
</dbReference>
<reference evidence="8" key="1">
    <citation type="submission" date="2006-04" db="EMBL/GenBank/DDBJ databases">
        <authorList>
            <person name="Seshadri R."/>
            <person name="Federici B.A."/>
        </authorList>
    </citation>
    <scope>NUCLEOTIDE SEQUENCE [LARGE SCALE GENOMIC DNA]</scope>
</reference>
<feature type="domain" description="Multidrug resistance protein MdtA-like C-terminal permuted SH3" evidence="7">
    <location>
        <begin position="290"/>
        <end position="354"/>
    </location>
</feature>
<evidence type="ECO:0000259" key="5">
    <source>
        <dbReference type="Pfam" id="PF25917"/>
    </source>
</evidence>
<evidence type="ECO:0000256" key="1">
    <source>
        <dbReference type="ARBA" id="ARBA00004196"/>
    </source>
</evidence>
<sequence>MRRLKKHFNRPMITMLIGVSVFFMLIFGYQTVKYLIIQHVMRENRSPIVTVSAQRVHFSAWQPTILAYGSLRAVDGVDVTTELAGLVRQVYLKPGSEVNEGDRLVQLNADSEVALLHSLEAQAKLAEITYHRDSAQFAVKAISKAVLDTDEQNLKNLMAQVAQQKAIVAKKTLKAPFSGRLGVSTVNAGQYLNPGDKVVTLQALDPLYADFFIPQQKLAQLHQGARVNLKTDTYPDKVFTGKVTTVNPIVDVNTRNVKVEATIANPQLRLYPGMFVSAEIQTGLLKRYLTLPQTAISFNPYGEMVYIVQQKGKDKNGKTQLSVLQTLVTTGEKRGDQVAILDGLNAEEMVVTSGQLKLKNGSLVVINNAVVPHNNKAPMVRDQ</sequence>
<dbReference type="Pfam" id="PF25917">
    <property type="entry name" value="BSH_RND"/>
    <property type="match status" value="1"/>
</dbReference>
<dbReference type="NCBIfam" id="TIGR01730">
    <property type="entry name" value="RND_mfp"/>
    <property type="match status" value="1"/>
</dbReference>
<comment type="similarity">
    <text evidence="2">Belongs to the membrane fusion protein (MFP) (TC 8.A.1) family.</text>
</comment>
<gene>
    <name evidence="8" type="ORF">RICGR_0229</name>
</gene>
<keyword evidence="4" id="KW-1133">Transmembrane helix</keyword>
<evidence type="ECO:0000256" key="2">
    <source>
        <dbReference type="ARBA" id="ARBA00009477"/>
    </source>
</evidence>
<dbReference type="PANTHER" id="PTHR30469">
    <property type="entry name" value="MULTIDRUG RESISTANCE PROTEIN MDTA"/>
    <property type="match status" value="1"/>
</dbReference>
<dbReference type="AlphaFoldDB" id="A8PKP9"/>
<evidence type="ECO:0000313" key="9">
    <source>
        <dbReference type="Proteomes" id="UP000054075"/>
    </source>
</evidence>
<dbReference type="GO" id="GO:1990281">
    <property type="term" value="C:efflux pump complex"/>
    <property type="evidence" value="ECO:0007669"/>
    <property type="project" value="TreeGrafter"/>
</dbReference>
<dbReference type="eggNOG" id="COG0845">
    <property type="taxonomic scope" value="Bacteria"/>
</dbReference>
<evidence type="ECO:0000259" key="6">
    <source>
        <dbReference type="Pfam" id="PF25954"/>
    </source>
</evidence>
<dbReference type="PANTHER" id="PTHR30469:SF11">
    <property type="entry name" value="BLL4320 PROTEIN"/>
    <property type="match status" value="1"/>
</dbReference>
<keyword evidence="3" id="KW-0813">Transport</keyword>
<keyword evidence="9" id="KW-1185">Reference proteome</keyword>
<keyword evidence="4" id="KW-0812">Transmembrane</keyword>
<feature type="domain" description="Multidrug resistance protein MdtA-like barrel-sandwich hybrid" evidence="5">
    <location>
        <begin position="77"/>
        <end position="197"/>
    </location>
</feature>
<dbReference type="STRING" id="59196.RICGR_0229"/>
<dbReference type="InterPro" id="IPR058627">
    <property type="entry name" value="MdtA-like_C"/>
</dbReference>
<dbReference type="Proteomes" id="UP000054075">
    <property type="component" value="Unassembled WGS sequence"/>
</dbReference>
<accession>A8PKP9</accession>
<dbReference type="Pfam" id="PF25954">
    <property type="entry name" value="Beta-barrel_RND_2"/>
    <property type="match status" value="1"/>
</dbReference>
<evidence type="ECO:0000313" key="8">
    <source>
        <dbReference type="EMBL" id="EDP45891.1"/>
    </source>
</evidence>
<name>A8PKP9_9COXI</name>
<dbReference type="InterPro" id="IPR058625">
    <property type="entry name" value="MdtA-like_BSH"/>
</dbReference>
<proteinExistence type="inferred from homology"/>
<dbReference type="RefSeq" id="WP_006034879.1">
    <property type="nucleotide sequence ID" value="NZ_AAQJ02000001.1"/>
</dbReference>
<reference evidence="8" key="2">
    <citation type="submission" date="2007-10" db="EMBL/GenBank/DDBJ databases">
        <authorList>
            <person name="Myers G.S."/>
        </authorList>
    </citation>
    <scope>NUCLEOTIDE SEQUENCE [LARGE SCALE GENOMIC DNA]</scope>
</reference>
<dbReference type="Gene3D" id="2.40.420.20">
    <property type="match status" value="1"/>
</dbReference>
<comment type="subcellular location">
    <subcellularLocation>
        <location evidence="1">Cell envelope</location>
    </subcellularLocation>
</comment>
<comment type="caution">
    <text evidence="8">The sequence shown here is derived from an EMBL/GenBank/DDBJ whole genome shotgun (WGS) entry which is preliminary data.</text>
</comment>
<evidence type="ECO:0000256" key="3">
    <source>
        <dbReference type="ARBA" id="ARBA00022448"/>
    </source>
</evidence>